<dbReference type="Pfam" id="PF00928">
    <property type="entry name" value="Adap_comp_sub"/>
    <property type="match status" value="1"/>
</dbReference>
<dbReference type="InterPro" id="IPR039591">
    <property type="entry name" value="AP5M1"/>
</dbReference>
<sequence length="489" mass="55123">MIDGKVHTALSDVTNSSQCCTICGASPKVMNDIEKMILKNDMTGSYSYGLSSLHAWIRFFECLLHIGYKMTLKKWQARTVEDKSKVKALKQQIQNRFKDEMGLIVDIPKSSGSGTSNDGNTARRAFQNAENGVLMAVVALEGMSAIMENSVLLESIEERINYLHRYVLIGFPFGIPVELNVNTIYALLSTVKSSTVLKSKAPIWRPVIIKGKQTIQLTIKESVKALQFGQNNFADVHEIFGTVYCKADLEGAPDITLSLISPLNSGVFNQMTFHSCVKQVDELTLVINRKKDDEELVLRKLRFCPPYEAFPLCHYVTQSKECPIKVSFKMRGISERVSISIQIFLEHQMKNSFDFFNVNIPFFNRGAITNVEAAPKTHVVTVSENKSELLWCIGNKFTKRNLYEASLDLSVSFSHGQCLVKDQFLIGENSYIKVCFKTQDFTYSRLNLEGKSIEIYPNSKAKIITASEFESQEFKVWNSDGKVTDSTFT</sequence>
<protein>
    <recommendedName>
        <fullName evidence="3">AP-5 complex subunit mu-1</fullName>
    </recommendedName>
    <alternativeName>
        <fullName evidence="8">Adaptor-related protein complex 5 subunit mu-1</fullName>
    </alternativeName>
</protein>
<comment type="subcellular location">
    <subcellularLocation>
        <location evidence="7">Endomembrane system</location>
        <topology evidence="7">Peripheral membrane protein</topology>
        <orientation evidence="7">Cytoplasmic side</orientation>
    </subcellularLocation>
</comment>
<evidence type="ECO:0000256" key="7">
    <source>
        <dbReference type="ARBA" id="ARBA00029433"/>
    </source>
</evidence>
<dbReference type="PANTHER" id="PTHR16082:SF2">
    <property type="entry name" value="AP-5 COMPLEX SUBUNIT MU-1"/>
    <property type="match status" value="1"/>
</dbReference>
<name>T2M676_HYDVU</name>
<accession>T2M676</accession>
<feature type="domain" description="MHD" evidence="9">
    <location>
        <begin position="212"/>
        <end position="477"/>
    </location>
</feature>
<dbReference type="PROSITE" id="PS51072">
    <property type="entry name" value="MHD"/>
    <property type="match status" value="1"/>
</dbReference>
<evidence type="ECO:0000256" key="3">
    <source>
        <dbReference type="ARBA" id="ARBA00021851"/>
    </source>
</evidence>
<dbReference type="SUPFAM" id="SSF49447">
    <property type="entry name" value="Second domain of Mu2 adaptin subunit (ap50) of ap2 adaptor"/>
    <property type="match status" value="1"/>
</dbReference>
<dbReference type="InterPro" id="IPR036168">
    <property type="entry name" value="AP2_Mu_C_sf"/>
</dbReference>
<keyword evidence="5" id="KW-0653">Protein transport</keyword>
<evidence type="ECO:0000313" key="10">
    <source>
        <dbReference type="EMBL" id="CDG67447.1"/>
    </source>
</evidence>
<dbReference type="GO" id="GO:0030119">
    <property type="term" value="C:AP-type membrane coat adaptor complex"/>
    <property type="evidence" value="ECO:0007669"/>
    <property type="project" value="TreeGrafter"/>
</dbReference>
<dbReference type="GO" id="GO:0016197">
    <property type="term" value="P:endosomal transport"/>
    <property type="evidence" value="ECO:0007669"/>
    <property type="project" value="TreeGrafter"/>
</dbReference>
<evidence type="ECO:0000256" key="8">
    <source>
        <dbReference type="ARBA" id="ARBA00030827"/>
    </source>
</evidence>
<evidence type="ECO:0000259" key="9">
    <source>
        <dbReference type="PROSITE" id="PS51072"/>
    </source>
</evidence>
<dbReference type="GO" id="GO:0015031">
    <property type="term" value="P:protein transport"/>
    <property type="evidence" value="ECO:0007669"/>
    <property type="project" value="UniProtKB-KW"/>
</dbReference>
<comment type="similarity">
    <text evidence="1">Belongs to the adaptor complexes medium subunit family.</text>
</comment>
<dbReference type="PANTHER" id="PTHR16082">
    <property type="entry name" value="AP-5 COMPLEX SUBUNIT MU-1"/>
    <property type="match status" value="1"/>
</dbReference>
<dbReference type="AlphaFoldDB" id="T2M676"/>
<feature type="non-terminal residue" evidence="10">
    <location>
        <position position="1"/>
    </location>
</feature>
<keyword evidence="6" id="KW-0472">Membrane</keyword>
<comment type="subunit">
    <text evidence="2">Probably part of the adaptor protein complex 5 (AP-5) a tetramer composed of AP5B1, AP5M1, AP5S1 and AP5Z1.</text>
</comment>
<organism evidence="10">
    <name type="scientific">Hydra vulgaris</name>
    <name type="common">Hydra</name>
    <name type="synonym">Hydra attenuata</name>
    <dbReference type="NCBI Taxonomy" id="6087"/>
    <lineage>
        <taxon>Eukaryota</taxon>
        <taxon>Metazoa</taxon>
        <taxon>Cnidaria</taxon>
        <taxon>Hydrozoa</taxon>
        <taxon>Hydroidolina</taxon>
        <taxon>Anthoathecata</taxon>
        <taxon>Aplanulata</taxon>
        <taxon>Hydridae</taxon>
        <taxon>Hydra</taxon>
    </lineage>
</organism>
<proteinExistence type="evidence at transcript level"/>
<evidence type="ECO:0000256" key="1">
    <source>
        <dbReference type="ARBA" id="ARBA00005324"/>
    </source>
</evidence>
<dbReference type="OrthoDB" id="10253476at2759"/>
<dbReference type="GO" id="GO:0005764">
    <property type="term" value="C:lysosome"/>
    <property type="evidence" value="ECO:0007669"/>
    <property type="project" value="TreeGrafter"/>
</dbReference>
<gene>
    <name evidence="10" type="primary">MUDENG</name>
</gene>
<dbReference type="GO" id="GO:0005829">
    <property type="term" value="C:cytosol"/>
    <property type="evidence" value="ECO:0007669"/>
    <property type="project" value="TreeGrafter"/>
</dbReference>
<reference evidence="10" key="1">
    <citation type="journal article" date="2013" name="Genome Biol. Evol.">
        <title>Punctuated emergences of genetic and phenotypic innovations in eumetazoan, bilaterian, euteleostome, and hominidae ancestors.</title>
        <authorList>
            <person name="Wenger Y."/>
            <person name="Galliot B."/>
        </authorList>
    </citation>
    <scope>NUCLEOTIDE SEQUENCE</scope>
    <source>
        <tissue evidence="10">Whole animals</tissue>
    </source>
</reference>
<evidence type="ECO:0000256" key="6">
    <source>
        <dbReference type="ARBA" id="ARBA00023136"/>
    </source>
</evidence>
<dbReference type="Gene3D" id="2.60.40.1170">
    <property type="entry name" value="Mu homology domain, subdomain B"/>
    <property type="match status" value="2"/>
</dbReference>
<evidence type="ECO:0000256" key="4">
    <source>
        <dbReference type="ARBA" id="ARBA00022448"/>
    </source>
</evidence>
<evidence type="ECO:0000256" key="5">
    <source>
        <dbReference type="ARBA" id="ARBA00022927"/>
    </source>
</evidence>
<dbReference type="GO" id="GO:0005770">
    <property type="term" value="C:late endosome"/>
    <property type="evidence" value="ECO:0007669"/>
    <property type="project" value="TreeGrafter"/>
</dbReference>
<dbReference type="InterPro" id="IPR028565">
    <property type="entry name" value="MHD"/>
</dbReference>
<evidence type="ECO:0000256" key="2">
    <source>
        <dbReference type="ARBA" id="ARBA00011174"/>
    </source>
</evidence>
<keyword evidence="4" id="KW-0813">Transport</keyword>
<dbReference type="EMBL" id="HAAD01001215">
    <property type="protein sequence ID" value="CDG67447.1"/>
    <property type="molecule type" value="mRNA"/>
</dbReference>